<comment type="subcellular location">
    <subcellularLocation>
        <location evidence="11">Cytoplasm</location>
    </subcellularLocation>
</comment>
<keyword evidence="9" id="KW-0914">Notch signaling pathway</keyword>
<evidence type="ECO:0000313" key="15">
    <source>
        <dbReference type="EnsemblMetazoa" id="Aqu2.1.29903_001"/>
    </source>
</evidence>
<dbReference type="GO" id="GO:0061630">
    <property type="term" value="F:ubiquitin protein ligase activity"/>
    <property type="evidence" value="ECO:0007669"/>
    <property type="project" value="UniProtKB-UniRule"/>
</dbReference>
<organism evidence="15">
    <name type="scientific">Amphimedon queenslandica</name>
    <name type="common">Sponge</name>
    <dbReference type="NCBI Taxonomy" id="400682"/>
    <lineage>
        <taxon>Eukaryota</taxon>
        <taxon>Metazoa</taxon>
        <taxon>Porifera</taxon>
        <taxon>Demospongiae</taxon>
        <taxon>Heteroscleromorpha</taxon>
        <taxon>Haplosclerida</taxon>
        <taxon>Niphatidae</taxon>
        <taxon>Amphimedon</taxon>
    </lineage>
</organism>
<dbReference type="UniPathway" id="UPA00143"/>
<reference evidence="15" key="2">
    <citation type="submission" date="2017-05" db="UniProtKB">
        <authorList>
            <consortium name="EnsemblMetazoa"/>
        </authorList>
    </citation>
    <scope>IDENTIFICATION</scope>
</reference>
<keyword evidence="6" id="KW-0677">Repeat</keyword>
<gene>
    <name evidence="15" type="primary">100641212</name>
</gene>
<dbReference type="SUPFAM" id="SSF57850">
    <property type="entry name" value="RING/U-box"/>
    <property type="match status" value="1"/>
</dbReference>
<dbReference type="InParanoid" id="A0A1X7UQ55"/>
<evidence type="ECO:0000256" key="12">
    <source>
        <dbReference type="SAM" id="MobiDB-lite"/>
    </source>
</evidence>
<dbReference type="GO" id="GO:0005737">
    <property type="term" value="C:cytoplasm"/>
    <property type="evidence" value="ECO:0007669"/>
    <property type="project" value="UniProtKB-SubCell"/>
</dbReference>
<evidence type="ECO:0000256" key="4">
    <source>
        <dbReference type="ARBA" id="ARBA00022679"/>
    </source>
</evidence>
<evidence type="ECO:0000259" key="13">
    <source>
        <dbReference type="PROSITE" id="PS50089"/>
    </source>
</evidence>
<dbReference type="Gene3D" id="3.30.720.50">
    <property type="match status" value="1"/>
</dbReference>
<dbReference type="PANTHER" id="PTHR12622">
    <property type="entry name" value="DELTEX-RELATED"/>
    <property type="match status" value="1"/>
</dbReference>
<dbReference type="PROSITE" id="PS50089">
    <property type="entry name" value="ZF_RING_2"/>
    <property type="match status" value="1"/>
</dbReference>
<dbReference type="Proteomes" id="UP000007879">
    <property type="component" value="Unassembled WGS sequence"/>
</dbReference>
<keyword evidence="11" id="KW-0963">Cytoplasm</keyword>
<dbReference type="InterPro" id="IPR018123">
    <property type="entry name" value="WWE-dom_subgr"/>
</dbReference>
<dbReference type="OrthoDB" id="2449614at2759"/>
<dbReference type="Gene3D" id="3.30.40.10">
    <property type="entry name" value="Zinc/RING finger domain, C3HC4 (zinc finger)"/>
    <property type="match status" value="1"/>
</dbReference>
<dbReference type="STRING" id="400682.A0A1X7UQ55"/>
<dbReference type="Gene3D" id="3.30.390.130">
    <property type="match status" value="1"/>
</dbReference>
<evidence type="ECO:0000256" key="11">
    <source>
        <dbReference type="RuleBase" id="RU367105"/>
    </source>
</evidence>
<dbReference type="InterPro" id="IPR001841">
    <property type="entry name" value="Znf_RING"/>
</dbReference>
<dbReference type="SMART" id="SM00678">
    <property type="entry name" value="WWE"/>
    <property type="match status" value="2"/>
</dbReference>
<keyword evidence="8 11" id="KW-0862">Zinc</keyword>
<evidence type="ECO:0000259" key="14">
    <source>
        <dbReference type="PROSITE" id="PS50918"/>
    </source>
</evidence>
<evidence type="ECO:0000256" key="1">
    <source>
        <dbReference type="ARBA" id="ARBA00000900"/>
    </source>
</evidence>
<name>A0A1X7UQ55_AMPQE</name>
<evidence type="ECO:0000256" key="7">
    <source>
        <dbReference type="ARBA" id="ARBA00022771"/>
    </source>
</evidence>
<evidence type="ECO:0000256" key="8">
    <source>
        <dbReference type="ARBA" id="ARBA00022833"/>
    </source>
</evidence>
<dbReference type="eggNOG" id="ENOG502QQ9M">
    <property type="taxonomic scope" value="Eukaryota"/>
</dbReference>
<dbReference type="PROSITE" id="PS50918">
    <property type="entry name" value="WWE"/>
    <property type="match status" value="2"/>
</dbReference>
<keyword evidence="4 11" id="KW-0808">Transferase</keyword>
<dbReference type="InterPro" id="IPR039399">
    <property type="entry name" value="Deltex_C_sf"/>
</dbReference>
<dbReference type="Pfam" id="PF18102">
    <property type="entry name" value="DTC"/>
    <property type="match status" value="1"/>
</dbReference>
<keyword evidence="7 10" id="KW-0863">Zinc-finger</keyword>
<feature type="compositionally biased region" description="Low complexity" evidence="12">
    <location>
        <begin position="192"/>
        <end position="202"/>
    </location>
</feature>
<dbReference type="SMART" id="SM00184">
    <property type="entry name" value="RING"/>
    <property type="match status" value="1"/>
</dbReference>
<comment type="pathway">
    <text evidence="2 11">Protein modification; protein ubiquitination.</text>
</comment>
<dbReference type="InterPro" id="IPR037197">
    <property type="entry name" value="WWE_dom_sf"/>
</dbReference>
<evidence type="ECO:0000256" key="6">
    <source>
        <dbReference type="ARBA" id="ARBA00022737"/>
    </source>
</evidence>
<feature type="domain" description="WWE" evidence="14">
    <location>
        <begin position="2"/>
        <end position="76"/>
    </location>
</feature>
<evidence type="ECO:0000313" key="16">
    <source>
        <dbReference type="Proteomes" id="UP000007879"/>
    </source>
</evidence>
<keyword evidence="16" id="KW-1185">Reference proteome</keyword>
<feature type="region of interest" description="Disordered" evidence="12">
    <location>
        <begin position="192"/>
        <end position="239"/>
    </location>
</feature>
<dbReference type="GO" id="GO:0007219">
    <property type="term" value="P:Notch signaling pathway"/>
    <property type="evidence" value="ECO:0007669"/>
    <property type="project" value="UniProtKB-KW"/>
</dbReference>
<feature type="domain" description="RING-type" evidence="13">
    <location>
        <begin position="294"/>
        <end position="358"/>
    </location>
</feature>
<dbReference type="EnsemblMetazoa" id="XM_003387098.3">
    <property type="protein sequence ID" value="XP_003387146.2"/>
    <property type="gene ID" value="LOC100641212"/>
</dbReference>
<reference evidence="16" key="1">
    <citation type="journal article" date="2010" name="Nature">
        <title>The Amphimedon queenslandica genome and the evolution of animal complexity.</title>
        <authorList>
            <person name="Srivastava M."/>
            <person name="Simakov O."/>
            <person name="Chapman J."/>
            <person name="Fahey B."/>
            <person name="Gauthier M.E."/>
            <person name="Mitros T."/>
            <person name="Richards G.S."/>
            <person name="Conaco C."/>
            <person name="Dacre M."/>
            <person name="Hellsten U."/>
            <person name="Larroux C."/>
            <person name="Putnam N.H."/>
            <person name="Stanke M."/>
            <person name="Adamska M."/>
            <person name="Darling A."/>
            <person name="Degnan S.M."/>
            <person name="Oakley T.H."/>
            <person name="Plachetzki D.C."/>
            <person name="Zhai Y."/>
            <person name="Adamski M."/>
            <person name="Calcino A."/>
            <person name="Cummins S.F."/>
            <person name="Goodstein D.M."/>
            <person name="Harris C."/>
            <person name="Jackson D.J."/>
            <person name="Leys S.P."/>
            <person name="Shu S."/>
            <person name="Woodcroft B.J."/>
            <person name="Vervoort M."/>
            <person name="Kosik K.S."/>
            <person name="Manning G."/>
            <person name="Degnan B.M."/>
            <person name="Rokhsar D.S."/>
        </authorList>
    </citation>
    <scope>NUCLEOTIDE SEQUENCE [LARGE SCALE GENOMIC DNA]</scope>
</reference>
<dbReference type="FunCoup" id="A0A1X7UQ55">
    <property type="interactions" value="29"/>
</dbReference>
<comment type="similarity">
    <text evidence="3 11">Belongs to the Deltex family.</text>
</comment>
<accession>A0A1X7UQ55</accession>
<dbReference type="GO" id="GO:0016567">
    <property type="term" value="P:protein ubiquitination"/>
    <property type="evidence" value="ECO:0007669"/>
    <property type="project" value="UniProtKB-UniRule"/>
</dbReference>
<dbReference type="GO" id="GO:0008270">
    <property type="term" value="F:zinc ion binding"/>
    <property type="evidence" value="ECO:0007669"/>
    <property type="project" value="UniProtKB-KW"/>
</dbReference>
<dbReference type="CDD" id="cd09633">
    <property type="entry name" value="Deltex_C"/>
    <property type="match status" value="1"/>
</dbReference>
<dbReference type="InterPro" id="IPR013083">
    <property type="entry name" value="Znf_RING/FYVE/PHD"/>
</dbReference>
<protein>
    <recommendedName>
        <fullName evidence="11">E3 ubiquitin-protein ligase</fullName>
        <ecNumber evidence="11">2.3.2.27</ecNumber>
    </recommendedName>
</protein>
<keyword evidence="5 11" id="KW-0479">Metal-binding</keyword>
<evidence type="ECO:0000256" key="10">
    <source>
        <dbReference type="PROSITE-ProRule" id="PRU00175"/>
    </source>
</evidence>
<proteinExistence type="inferred from homology"/>
<dbReference type="SUPFAM" id="SSF117839">
    <property type="entry name" value="WWE domain"/>
    <property type="match status" value="2"/>
</dbReference>
<evidence type="ECO:0000256" key="2">
    <source>
        <dbReference type="ARBA" id="ARBA00004906"/>
    </source>
</evidence>
<evidence type="ECO:0000256" key="3">
    <source>
        <dbReference type="ARBA" id="ARBA00009413"/>
    </source>
</evidence>
<dbReference type="Pfam" id="PF02825">
    <property type="entry name" value="WWE"/>
    <property type="match status" value="2"/>
</dbReference>
<dbReference type="InterPro" id="IPR039398">
    <property type="entry name" value="Deltex_fam"/>
</dbReference>
<dbReference type="InterPro" id="IPR004170">
    <property type="entry name" value="WWE_dom"/>
</dbReference>
<sequence>MAAATYHSSSSSYVVWIWVNGQNISIPFSPDISYNIEREYQLKKPTYTLPKTGEIVDLTQSTYVHVHTKRRYAIRRELLYLPPSPDINGYWEWDSGRGVFLSYAVAASVDIELVYTRGFPSIDLAKCASNIPYYIDLKRQVQRRHGYGTERKIKRIHLPYSLQSYLIDQSKHSVLPTVGYAAPAATMIASSKASTRGSSSSMKSKKKSSSPMITASSSSSCAPTVHPSSSIGKPLGHRETPAYKSGAVSSCHVETRSKLRKIQALDDTLLTPLGPLKEFVKRVTSLNFGENGPCPICMNNLNEESGFDDDSTPSPSSTSSCDVCKLRKCGHMLHRSCLITYSKNSTDAKGCLRCPTCKVIHGVKRGDMPSTGTMTVSKKRYSLPGHPRCGTIEIVYSFQPGVQNGVNYRANGFPRTCYLPDSSKGQKVLQLLRVAWERRLTFTIGTSVTTGATNTIVWNEIHHKTESTSNHSGHGYPDENYLDNVLAELAAQGVTEREECGGGGDGESSDDDL</sequence>
<feature type="domain" description="WWE" evidence="14">
    <location>
        <begin position="77"/>
        <end position="155"/>
    </location>
</feature>
<dbReference type="EnsemblMetazoa" id="Aqu2.1.29903_001">
    <property type="protein sequence ID" value="Aqu2.1.29903_001"/>
    <property type="gene ID" value="Aqu2.1.29903"/>
</dbReference>
<dbReference type="EC" id="2.3.2.27" evidence="11"/>
<comment type="catalytic activity">
    <reaction evidence="1 11">
        <text>S-ubiquitinyl-[E2 ubiquitin-conjugating enzyme]-L-cysteine + [acceptor protein]-L-lysine = [E2 ubiquitin-conjugating enzyme]-L-cysteine + N(6)-ubiquitinyl-[acceptor protein]-L-lysine.</text>
        <dbReference type="EC" id="2.3.2.27"/>
    </reaction>
</comment>
<dbReference type="KEGG" id="aqu:100641212"/>
<dbReference type="AlphaFoldDB" id="A0A1X7UQ55"/>
<evidence type="ECO:0000256" key="5">
    <source>
        <dbReference type="ARBA" id="ARBA00022723"/>
    </source>
</evidence>
<feature type="compositionally biased region" description="Low complexity" evidence="12">
    <location>
        <begin position="209"/>
        <end position="230"/>
    </location>
</feature>
<dbReference type="InterPro" id="IPR039396">
    <property type="entry name" value="Deltex_C"/>
</dbReference>
<evidence type="ECO:0000256" key="9">
    <source>
        <dbReference type="ARBA" id="ARBA00022976"/>
    </source>
</evidence>